<dbReference type="GeneID" id="28935653"/>
<feature type="compositionally biased region" description="Acidic residues" evidence="1">
    <location>
        <begin position="267"/>
        <end position="315"/>
    </location>
</feature>
<dbReference type="AlphaFoldDB" id="A0A0W4ZMN9"/>
<sequence>MKISFLAIFIFVTRVFSRDIYNTEFTDTFDSVTEKAFEYDYPEEEVQVSERALPESFSDLDETARKVISNFESRVRDGQRGDDIVLRSFLYGLKSGFTEDDCMELSKKCCSILETRKNDNSSFKALYSLCPPTKSVCERLSQFLLALCQETKAKQESNTNYDKKFCKEHWDLCCDLKDFCKDILAESCKKVQDKCLGAGLPGPHPSPPPEHSPAELPVQADFTKTHTILSVSTVLVTELAPETHTYTKTYIKTKTCCLGRPTKTEEETLEPEPTVEEEEPTEEEEEPTEEEEKPAEEEEKPTEEEEKPTEEEEKPTDEKEKPTVEGGEPTEEEEEPTEEGTEHTDDDGPDSDNTHGEEETEDQCSITETVTVTVTPEKTLEAAEKGHGVRVEGFQKEMLICAIIGMTLGVWIIL</sequence>
<dbReference type="RefSeq" id="XP_018226631.1">
    <property type="nucleotide sequence ID" value="XM_018369451.1"/>
</dbReference>
<evidence type="ECO:0000256" key="2">
    <source>
        <dbReference type="SAM" id="SignalP"/>
    </source>
</evidence>
<dbReference type="VEuPathDB" id="FungiDB:T552_00852"/>
<protein>
    <submittedName>
        <fullName evidence="3">Uncharacterized protein</fullName>
    </submittedName>
</protein>
<dbReference type="EMBL" id="LFVZ01000004">
    <property type="protein sequence ID" value="KTW29644.1"/>
    <property type="molecule type" value="Genomic_DNA"/>
</dbReference>
<accession>A0A0W4ZMN9</accession>
<evidence type="ECO:0000313" key="3">
    <source>
        <dbReference type="EMBL" id="KTW29644.1"/>
    </source>
</evidence>
<evidence type="ECO:0000256" key="1">
    <source>
        <dbReference type="SAM" id="MobiDB-lite"/>
    </source>
</evidence>
<dbReference type="OrthoDB" id="5421270at2759"/>
<proteinExistence type="predicted"/>
<feature type="compositionally biased region" description="Acidic residues" evidence="1">
    <location>
        <begin position="328"/>
        <end position="350"/>
    </location>
</feature>
<keyword evidence="2" id="KW-0732">Signal</keyword>
<reference evidence="4" key="1">
    <citation type="journal article" date="2016" name="Nat. Commun.">
        <title>Genome analysis of three Pneumocystis species reveals adaptation mechanisms to life exclusively in mammalian hosts.</title>
        <authorList>
            <person name="Ma L."/>
            <person name="Chen Z."/>
            <person name="Huang D.W."/>
            <person name="Kutty G."/>
            <person name="Ishihara M."/>
            <person name="Wang H."/>
            <person name="Abouelleil A."/>
            <person name="Bishop L."/>
            <person name="Davey E."/>
            <person name="Deng R."/>
            <person name="Deng X."/>
            <person name="Fan L."/>
            <person name="Fantoni G."/>
            <person name="Fitzgerald M."/>
            <person name="Gogineni E."/>
            <person name="Goldberg J.M."/>
            <person name="Handley G."/>
            <person name="Hu X."/>
            <person name="Huber C."/>
            <person name="Jiao X."/>
            <person name="Jones K."/>
            <person name="Levin J.Z."/>
            <person name="Liu Y."/>
            <person name="Macdonald P."/>
            <person name="Melnikov A."/>
            <person name="Raley C."/>
            <person name="Sassi M."/>
            <person name="Sherman B.T."/>
            <person name="Song X."/>
            <person name="Sykes S."/>
            <person name="Tran B."/>
            <person name="Walsh L."/>
            <person name="Xia Y."/>
            <person name="Yang J."/>
            <person name="Young S."/>
            <person name="Zeng Q."/>
            <person name="Zheng X."/>
            <person name="Stephens R."/>
            <person name="Nusbaum C."/>
            <person name="Birren B.W."/>
            <person name="Azadi P."/>
            <person name="Lempicki R.A."/>
            <person name="Cuomo C.A."/>
            <person name="Kovacs J.A."/>
        </authorList>
    </citation>
    <scope>NUCLEOTIDE SEQUENCE [LARGE SCALE GENOMIC DNA]</scope>
    <source>
        <strain evidence="4">B80</strain>
    </source>
</reference>
<keyword evidence="4" id="KW-1185">Reference proteome</keyword>
<feature type="signal peptide" evidence="2">
    <location>
        <begin position="1"/>
        <end position="17"/>
    </location>
</feature>
<organism evidence="3 4">
    <name type="scientific">Pneumocystis carinii (strain B80)</name>
    <name type="common">Rat pneumocystis pneumonia agent</name>
    <name type="synonym">Pneumocystis carinii f. sp. carinii</name>
    <dbReference type="NCBI Taxonomy" id="1408658"/>
    <lineage>
        <taxon>Eukaryota</taxon>
        <taxon>Fungi</taxon>
        <taxon>Dikarya</taxon>
        <taxon>Ascomycota</taxon>
        <taxon>Taphrinomycotina</taxon>
        <taxon>Pneumocystomycetes</taxon>
        <taxon>Pneumocystaceae</taxon>
        <taxon>Pneumocystis</taxon>
    </lineage>
</organism>
<dbReference type="Proteomes" id="UP000054454">
    <property type="component" value="Unassembled WGS sequence"/>
</dbReference>
<name>A0A0W4ZMN9_PNEC8</name>
<feature type="region of interest" description="Disordered" evidence="1">
    <location>
        <begin position="261"/>
        <end position="370"/>
    </location>
</feature>
<feature type="chain" id="PRO_5006933861" evidence="2">
    <location>
        <begin position="18"/>
        <end position="414"/>
    </location>
</feature>
<gene>
    <name evidence="3" type="ORF">T552_00852</name>
</gene>
<comment type="caution">
    <text evidence="3">The sequence shown here is derived from an EMBL/GenBank/DDBJ whole genome shotgun (WGS) entry which is preliminary data.</text>
</comment>
<evidence type="ECO:0000313" key="4">
    <source>
        <dbReference type="Proteomes" id="UP000054454"/>
    </source>
</evidence>